<reference evidence="2" key="1">
    <citation type="journal article" date="2019" name="Int. J. Syst. Evol. Microbiol.">
        <title>The Global Catalogue of Microorganisms (GCM) 10K type strain sequencing project: providing services to taxonomists for standard genome sequencing and annotation.</title>
        <authorList>
            <consortium name="The Broad Institute Genomics Platform"/>
            <consortium name="The Broad Institute Genome Sequencing Center for Infectious Disease"/>
            <person name="Wu L."/>
            <person name="Ma J."/>
        </authorList>
    </citation>
    <scope>NUCLEOTIDE SEQUENCE [LARGE SCALE GENOMIC DNA]</scope>
    <source>
        <strain evidence="2">JCM 18958</strain>
    </source>
</reference>
<accession>A0ABP8X2T4</accession>
<organism evidence="1 2">
    <name type="scientific">Kocuria gwangalliensis</name>
    <dbReference type="NCBI Taxonomy" id="501592"/>
    <lineage>
        <taxon>Bacteria</taxon>
        <taxon>Bacillati</taxon>
        <taxon>Actinomycetota</taxon>
        <taxon>Actinomycetes</taxon>
        <taxon>Micrococcales</taxon>
        <taxon>Micrococcaceae</taxon>
        <taxon>Kocuria</taxon>
    </lineage>
</organism>
<evidence type="ECO:0000313" key="1">
    <source>
        <dbReference type="EMBL" id="GAA4699729.1"/>
    </source>
</evidence>
<comment type="caution">
    <text evidence="1">The sequence shown here is derived from an EMBL/GenBank/DDBJ whole genome shotgun (WGS) entry which is preliminary data.</text>
</comment>
<gene>
    <name evidence="1" type="ORF">GCM10025781_17280</name>
</gene>
<dbReference type="RefSeq" id="WP_345311212.1">
    <property type="nucleotide sequence ID" value="NZ_BAABLN010000028.1"/>
</dbReference>
<keyword evidence="2" id="KW-1185">Reference proteome</keyword>
<dbReference type="EMBL" id="BAABLN010000028">
    <property type="protein sequence ID" value="GAA4699729.1"/>
    <property type="molecule type" value="Genomic_DNA"/>
</dbReference>
<sequence>MNATDLFIVETMFCDNELDPGILETYFTRFRTTLRSVLAQDLPEHVELIFTIYMSSDKRRWIDHAWSIVDGTELPNNMRVRIWEYHHPKGGYPPAQGVDRIKSPNKHAPQRDRLFQNAHFHVDFPSYHSVIRVAIDDDDLWLKTHIRELHRVASAGHRQYPDADVLALGPINCMIGYVTDEGVDVDIVSMRRTLTGDKFYSVENATTATVATLSPWGVPEILDETMAQRLLERGTTLRYVKNNAPGFVYLRWGDNLSNYRKDYHVTETYGSFKVNSVESFLSTPPEIALEFDENLEFGTFGKKLEVMASRGNDGTIRYSTNFDSLDLKDSQICFYLLQDGKRIDLRAYGTQGSGTFKGPPENVSVKAFVKNMDGIYLREETHVV</sequence>
<dbReference type="Proteomes" id="UP001501446">
    <property type="component" value="Unassembled WGS sequence"/>
</dbReference>
<name>A0ABP8X2T4_9MICC</name>
<protein>
    <submittedName>
        <fullName evidence="1">Uncharacterized protein</fullName>
    </submittedName>
</protein>
<proteinExistence type="predicted"/>
<evidence type="ECO:0000313" key="2">
    <source>
        <dbReference type="Proteomes" id="UP001501446"/>
    </source>
</evidence>